<comment type="caution">
    <text evidence="1">The sequence shown here is derived from an EMBL/GenBank/DDBJ whole genome shotgun (WGS) entry which is preliminary data.</text>
</comment>
<gene>
    <name evidence="1" type="ORF">AWB83_04084</name>
</gene>
<reference evidence="1" key="1">
    <citation type="submission" date="2016-01" db="EMBL/GenBank/DDBJ databases">
        <authorList>
            <person name="Peeters C."/>
        </authorList>
    </citation>
    <scope>NUCLEOTIDE SEQUENCE [LARGE SCALE GENOMIC DNA]</scope>
    <source>
        <strain evidence="1">LMG 29326</strain>
    </source>
</reference>
<sequence>MLDASAVMALTETSSPHGTSAPPLVSHDPYFTELTPVGLELVATKLRRAGSFAHIDEFDYRNADGDAVILLTARAPFAGEEPHWSAQRVGDIRLLSWTTGGKRYALAGRAGTHGLMRAADALTMTAQRAQ</sequence>
<proteinExistence type="predicted"/>
<evidence type="ECO:0000313" key="1">
    <source>
        <dbReference type="EMBL" id="SAK78462.1"/>
    </source>
</evidence>
<name>A0A158C846_9BURK</name>
<organism evidence="1 2">
    <name type="scientific">Caballeronia ptereochthonis</name>
    <dbReference type="NCBI Taxonomy" id="1777144"/>
    <lineage>
        <taxon>Bacteria</taxon>
        <taxon>Pseudomonadati</taxon>
        <taxon>Pseudomonadota</taxon>
        <taxon>Betaproteobacteria</taxon>
        <taxon>Burkholderiales</taxon>
        <taxon>Burkholderiaceae</taxon>
        <taxon>Caballeronia</taxon>
    </lineage>
</organism>
<accession>A0A158C846</accession>
<evidence type="ECO:0000313" key="2">
    <source>
        <dbReference type="Proteomes" id="UP000054978"/>
    </source>
</evidence>
<dbReference type="AlphaFoldDB" id="A0A158C846"/>
<keyword evidence="2" id="KW-1185">Reference proteome</keyword>
<protein>
    <submittedName>
        <fullName evidence="1">Uncharacterized protein</fullName>
    </submittedName>
</protein>
<dbReference type="Proteomes" id="UP000054978">
    <property type="component" value="Unassembled WGS sequence"/>
</dbReference>
<dbReference type="STRING" id="1777144.AWB83_04084"/>
<dbReference type="EMBL" id="FCOB02000019">
    <property type="protein sequence ID" value="SAK78462.1"/>
    <property type="molecule type" value="Genomic_DNA"/>
</dbReference>